<proteinExistence type="inferred from homology"/>
<dbReference type="InterPro" id="IPR001752">
    <property type="entry name" value="Kinesin_motor_dom"/>
</dbReference>
<organism evidence="9 10">
    <name type="scientific">Neodiprion lecontei</name>
    <name type="common">Redheaded pine sawfly</name>
    <dbReference type="NCBI Taxonomy" id="441921"/>
    <lineage>
        <taxon>Eukaryota</taxon>
        <taxon>Metazoa</taxon>
        <taxon>Ecdysozoa</taxon>
        <taxon>Arthropoda</taxon>
        <taxon>Hexapoda</taxon>
        <taxon>Insecta</taxon>
        <taxon>Pterygota</taxon>
        <taxon>Neoptera</taxon>
        <taxon>Endopterygota</taxon>
        <taxon>Hymenoptera</taxon>
        <taxon>Tenthredinoidea</taxon>
        <taxon>Diprionidae</taxon>
        <taxon>Diprioninae</taxon>
        <taxon>Neodiprion</taxon>
    </lineage>
</organism>
<evidence type="ECO:0000256" key="2">
    <source>
        <dbReference type="ARBA" id="ARBA00022741"/>
    </source>
</evidence>
<keyword evidence="9" id="KW-1185">Reference proteome</keyword>
<feature type="compositionally biased region" description="Basic and acidic residues" evidence="7">
    <location>
        <begin position="598"/>
        <end position="615"/>
    </location>
</feature>
<protein>
    <recommendedName>
        <fullName evidence="6">Kinesin-like protein</fullName>
    </recommendedName>
</protein>
<dbReference type="Pfam" id="PF12836">
    <property type="entry name" value="HHH_3"/>
    <property type="match status" value="1"/>
</dbReference>
<sequence>MASSSKKKCSNVQVTVRIKPCKPSSDYKSVISKVAEDSRALKINGELFTFDHIKWGNASQERVYKAVAYSVVEKTLQGYSSIILAYGQTGSGKSYTMGTLLPLLNSWHTTGLIQRCIKHVFEQNAIEVSMSIIEILDEEPHDLLNMGIALEIHKHVAINPKVQNIKTKEEGFQLIKAALELKQEHMLPLNDPQSHTIVTLHLKIPDGETLLESKLNLVDLAGSEILDQMEAENNPAFVKKGHVNKSLSILNRVITSIPEAKGSVSTVHNNSTLTSVLKGFVDSKSLISLVACMTTHPSDYNNTMKALHFAERTKNLEIHPLQMNGTTSCTKFTNRLEDTTRQLSTLLSPAGSTVLILDPAEDSVSAASSNYKMKICSVILKKTDENFYRAEMKQDSKENVTPLKPTDMPVKDEQPGLTSVEPLHSLASTVSIGELQTESEYDTSVSTNSTRPKQYQCDTLQGDSCSSSPVDETNAKLHLPTLKTEISAEMQYECPVFDLELLSPILPMQPQSVHQASNVTGGDQGKVGIYHQRGNMIKRMNAVITTDFFAPSNTELHDAGTILERKQINCPSSRKMMKFAENYLQSMLKQDPDSQESNDERSDNDRSDNTQNETKELKYKRMAHSKNILRILNTSTAEQLTALPLIGCKTAITIYQYRLIHGNFRSLKDLENIPIWTKKVRDRFFAANNVFLE</sequence>
<dbReference type="SUPFAM" id="SSF47781">
    <property type="entry name" value="RuvA domain 2-like"/>
    <property type="match status" value="1"/>
</dbReference>
<feature type="binding site" evidence="5">
    <location>
        <begin position="87"/>
        <end position="94"/>
    </location>
    <ligand>
        <name>ATP</name>
        <dbReference type="ChEBI" id="CHEBI:30616"/>
    </ligand>
</feature>
<dbReference type="PROSITE" id="PS00411">
    <property type="entry name" value="KINESIN_MOTOR_1"/>
    <property type="match status" value="1"/>
</dbReference>
<feature type="domain" description="Kinesin motor" evidence="8">
    <location>
        <begin position="11"/>
        <end position="316"/>
    </location>
</feature>
<evidence type="ECO:0000256" key="7">
    <source>
        <dbReference type="SAM" id="MobiDB-lite"/>
    </source>
</evidence>
<dbReference type="Pfam" id="PF00225">
    <property type="entry name" value="Kinesin"/>
    <property type="match status" value="1"/>
</dbReference>
<keyword evidence="4" id="KW-0963">Cytoplasm</keyword>
<reference evidence="10" key="1">
    <citation type="submission" date="2025-08" db="UniProtKB">
        <authorList>
            <consortium name="RefSeq"/>
        </authorList>
    </citation>
    <scope>IDENTIFICATION</scope>
    <source>
        <tissue evidence="10">Thorax and Abdomen</tissue>
    </source>
</reference>
<dbReference type="Gene3D" id="3.40.850.10">
    <property type="entry name" value="Kinesin motor domain"/>
    <property type="match status" value="1"/>
</dbReference>
<gene>
    <name evidence="10" type="primary">LOC107220693</name>
</gene>
<dbReference type="InterPro" id="IPR036961">
    <property type="entry name" value="Kinesin_motor_dom_sf"/>
</dbReference>
<evidence type="ECO:0000259" key="8">
    <source>
        <dbReference type="PROSITE" id="PS50067"/>
    </source>
</evidence>
<accession>A0ABM3FUX1</accession>
<dbReference type="GeneID" id="107220693"/>
<dbReference type="InterPro" id="IPR019821">
    <property type="entry name" value="Kinesin_motor_CS"/>
</dbReference>
<comment type="similarity">
    <text evidence="5 6">Belongs to the TRAFAC class myosin-kinesin ATPase superfamily. Kinesin family.</text>
</comment>
<dbReference type="PROSITE" id="PS50067">
    <property type="entry name" value="KINESIN_MOTOR_2"/>
    <property type="match status" value="1"/>
</dbReference>
<evidence type="ECO:0000313" key="10">
    <source>
        <dbReference type="RefSeq" id="XP_046591824.1"/>
    </source>
</evidence>
<dbReference type="SMART" id="SM00129">
    <property type="entry name" value="KISc"/>
    <property type="match status" value="1"/>
</dbReference>
<dbReference type="Gene3D" id="1.10.150.280">
    <property type="entry name" value="AF1531-like domain"/>
    <property type="match status" value="1"/>
</dbReference>
<keyword evidence="3 5" id="KW-0067">ATP-binding</keyword>
<dbReference type="Proteomes" id="UP000829291">
    <property type="component" value="Chromosome 3"/>
</dbReference>
<keyword evidence="4" id="KW-0206">Cytoskeleton</keyword>
<feature type="region of interest" description="Disordered" evidence="7">
    <location>
        <begin position="393"/>
        <end position="417"/>
    </location>
</feature>
<evidence type="ECO:0000256" key="4">
    <source>
        <dbReference type="ARBA" id="ARBA00023212"/>
    </source>
</evidence>
<evidence type="ECO:0000256" key="1">
    <source>
        <dbReference type="ARBA" id="ARBA00004245"/>
    </source>
</evidence>
<comment type="subcellular location">
    <subcellularLocation>
        <location evidence="1">Cytoplasm</location>
        <location evidence="1">Cytoskeleton</location>
    </subcellularLocation>
</comment>
<feature type="region of interest" description="Disordered" evidence="7">
    <location>
        <begin position="588"/>
        <end position="615"/>
    </location>
</feature>
<evidence type="ECO:0000256" key="6">
    <source>
        <dbReference type="RuleBase" id="RU000394"/>
    </source>
</evidence>
<evidence type="ECO:0000256" key="3">
    <source>
        <dbReference type="ARBA" id="ARBA00022840"/>
    </source>
</evidence>
<dbReference type="InterPro" id="IPR010994">
    <property type="entry name" value="RuvA_2-like"/>
</dbReference>
<keyword evidence="2 5" id="KW-0547">Nucleotide-binding</keyword>
<keyword evidence="5 6" id="KW-0505">Motor protein</keyword>
<name>A0ABM3FUX1_NEOLC</name>
<dbReference type="RefSeq" id="XP_046591824.1">
    <property type="nucleotide sequence ID" value="XM_046735868.1"/>
</dbReference>
<evidence type="ECO:0000256" key="5">
    <source>
        <dbReference type="PROSITE-ProRule" id="PRU00283"/>
    </source>
</evidence>
<evidence type="ECO:0000313" key="9">
    <source>
        <dbReference type="Proteomes" id="UP000829291"/>
    </source>
</evidence>
<dbReference type="PANTHER" id="PTHR24115">
    <property type="entry name" value="KINESIN-RELATED"/>
    <property type="match status" value="1"/>
</dbReference>
<dbReference type="InterPro" id="IPR027417">
    <property type="entry name" value="P-loop_NTPase"/>
</dbReference>
<keyword evidence="6" id="KW-0493">Microtubule</keyword>
<dbReference type="SUPFAM" id="SSF52540">
    <property type="entry name" value="P-loop containing nucleoside triphosphate hydrolases"/>
    <property type="match status" value="1"/>
</dbReference>
<dbReference type="InterPro" id="IPR027640">
    <property type="entry name" value="Kinesin-like_fam"/>
</dbReference>
<dbReference type="PRINTS" id="PR00380">
    <property type="entry name" value="KINESINHEAVY"/>
</dbReference>